<feature type="compositionally biased region" description="Acidic residues" evidence="1">
    <location>
        <begin position="300"/>
        <end position="320"/>
    </location>
</feature>
<dbReference type="PANTHER" id="PTHR35910:SF1">
    <property type="entry name" value="2EXR DOMAIN-CONTAINING PROTEIN"/>
    <property type="match status" value="1"/>
</dbReference>
<dbReference type="VEuPathDB" id="FungiDB:BO78DRAFT_425917"/>
<sequence>MSEPSTYTPPSPYTYTDEKWKVHTVHPRRFFSRRKDDGILRPTRAARCVSIGNPSIGPRTVAERASEADTALWASCDSVEEYEAKRREIDAAKAKAVADQPVFHPFLRLPLELRCRVWEMAMEEPTQITITCSGYTPARRPTGWCRTVAPGQPRKYATTAFMPALMLVNRETHALASKHYRRAFRGVHGGGGVLAAYPSTLTIEKPMILLLRMENLEMLAEIVIVDSPRFEIVQIAKVFSDRLKIMLETGAIRRLELRLKTSITRKQARKVDKYFASLFSKMKSVDAEWVAPELSVGPVNDEEDPREDSELSSDEPDSDD</sequence>
<dbReference type="OrthoDB" id="3546385at2759"/>
<dbReference type="PANTHER" id="PTHR35910">
    <property type="entry name" value="2EXR DOMAIN-CONTAINING PROTEIN"/>
    <property type="match status" value="1"/>
</dbReference>
<name>A0A319EM56_ASPSB</name>
<dbReference type="AlphaFoldDB" id="A0A319EM56"/>
<evidence type="ECO:0000259" key="2">
    <source>
        <dbReference type="Pfam" id="PF20150"/>
    </source>
</evidence>
<evidence type="ECO:0000256" key="1">
    <source>
        <dbReference type="SAM" id="MobiDB-lite"/>
    </source>
</evidence>
<dbReference type="EMBL" id="KZ826318">
    <property type="protein sequence ID" value="PYI11437.1"/>
    <property type="molecule type" value="Genomic_DNA"/>
</dbReference>
<dbReference type="Proteomes" id="UP000248423">
    <property type="component" value="Unassembled WGS sequence"/>
</dbReference>
<dbReference type="Pfam" id="PF20150">
    <property type="entry name" value="2EXR"/>
    <property type="match status" value="1"/>
</dbReference>
<protein>
    <recommendedName>
        <fullName evidence="2">2EXR domain-containing protein</fullName>
    </recommendedName>
</protein>
<reference evidence="3 4" key="1">
    <citation type="submission" date="2018-02" db="EMBL/GenBank/DDBJ databases">
        <title>The genomes of Aspergillus section Nigri reveals drivers in fungal speciation.</title>
        <authorList>
            <consortium name="DOE Joint Genome Institute"/>
            <person name="Vesth T.C."/>
            <person name="Nybo J."/>
            <person name="Theobald S."/>
            <person name="Brandl J."/>
            <person name="Frisvad J.C."/>
            <person name="Nielsen K.F."/>
            <person name="Lyhne E.K."/>
            <person name="Kogle M.E."/>
            <person name="Kuo A."/>
            <person name="Riley R."/>
            <person name="Clum A."/>
            <person name="Nolan M."/>
            <person name="Lipzen A."/>
            <person name="Salamov A."/>
            <person name="Henrissat B."/>
            <person name="Wiebenga A."/>
            <person name="De vries R.P."/>
            <person name="Grigoriev I.V."/>
            <person name="Mortensen U.H."/>
            <person name="Andersen M.R."/>
            <person name="Baker S.E."/>
        </authorList>
    </citation>
    <scope>NUCLEOTIDE SEQUENCE [LARGE SCALE GENOMIC DNA]</scope>
    <source>
        <strain evidence="3 4">CBS 121057</strain>
    </source>
</reference>
<proteinExistence type="predicted"/>
<feature type="domain" description="2EXR" evidence="2">
    <location>
        <begin position="103"/>
        <end position="188"/>
    </location>
</feature>
<feature type="region of interest" description="Disordered" evidence="1">
    <location>
        <begin position="294"/>
        <end position="320"/>
    </location>
</feature>
<evidence type="ECO:0000313" key="4">
    <source>
        <dbReference type="Proteomes" id="UP000248423"/>
    </source>
</evidence>
<gene>
    <name evidence="3" type="ORF">BO78DRAFT_425917</name>
</gene>
<dbReference type="InterPro" id="IPR045518">
    <property type="entry name" value="2EXR"/>
</dbReference>
<accession>A0A319EM56</accession>
<organism evidence="3 4">
    <name type="scientific">Aspergillus sclerotiicarbonarius (strain CBS 121057 / IBT 28362)</name>
    <dbReference type="NCBI Taxonomy" id="1448318"/>
    <lineage>
        <taxon>Eukaryota</taxon>
        <taxon>Fungi</taxon>
        <taxon>Dikarya</taxon>
        <taxon>Ascomycota</taxon>
        <taxon>Pezizomycotina</taxon>
        <taxon>Eurotiomycetes</taxon>
        <taxon>Eurotiomycetidae</taxon>
        <taxon>Eurotiales</taxon>
        <taxon>Aspergillaceae</taxon>
        <taxon>Aspergillus</taxon>
        <taxon>Aspergillus subgen. Circumdati</taxon>
    </lineage>
</organism>
<evidence type="ECO:0000313" key="3">
    <source>
        <dbReference type="EMBL" id="PYI11437.1"/>
    </source>
</evidence>
<keyword evidence="4" id="KW-1185">Reference proteome</keyword>